<comment type="similarity">
    <text evidence="14">Belongs to the AB hydrolase superfamily. ABHD17 family.</text>
</comment>
<organism evidence="17 18">
    <name type="scientific">Equus caballus</name>
    <name type="common">Horse</name>
    <dbReference type="NCBI Taxonomy" id="9796"/>
    <lineage>
        <taxon>Eukaryota</taxon>
        <taxon>Metazoa</taxon>
        <taxon>Chordata</taxon>
        <taxon>Craniata</taxon>
        <taxon>Vertebrata</taxon>
        <taxon>Euteleostomi</taxon>
        <taxon>Mammalia</taxon>
        <taxon>Eutheria</taxon>
        <taxon>Laurasiatheria</taxon>
        <taxon>Perissodactyla</taxon>
        <taxon>Equidae</taxon>
        <taxon>Equus</taxon>
    </lineage>
</organism>
<keyword evidence="11" id="KW-0966">Cell projection</keyword>
<evidence type="ECO:0000256" key="2">
    <source>
        <dbReference type="ARBA" id="ARBA00004552"/>
    </source>
</evidence>
<evidence type="ECO:0000256" key="10">
    <source>
        <dbReference type="ARBA" id="ARBA00023257"/>
    </source>
</evidence>
<evidence type="ECO:0000256" key="13">
    <source>
        <dbReference type="ARBA" id="ARBA00034112"/>
    </source>
</evidence>
<dbReference type="Ensembl" id="ENSECAT00000090708.1">
    <property type="protein sequence ID" value="ENSECAP00000065409.1"/>
    <property type="gene ID" value="ENSECAG00000034056.3"/>
</dbReference>
<evidence type="ECO:0000256" key="16">
    <source>
        <dbReference type="ARBA" id="ARBA00047337"/>
    </source>
</evidence>
<comment type="catalytic activity">
    <reaction evidence="16">
        <text>S-hexadecanoyl-L-cysteinyl-[protein] + H2O = L-cysteinyl-[protein] + hexadecanoate + H(+)</text>
        <dbReference type="Rhea" id="RHEA:19233"/>
        <dbReference type="Rhea" id="RHEA-COMP:10131"/>
        <dbReference type="Rhea" id="RHEA-COMP:11032"/>
        <dbReference type="ChEBI" id="CHEBI:7896"/>
        <dbReference type="ChEBI" id="CHEBI:15377"/>
        <dbReference type="ChEBI" id="CHEBI:15378"/>
        <dbReference type="ChEBI" id="CHEBI:29950"/>
        <dbReference type="ChEBI" id="CHEBI:74151"/>
        <dbReference type="EC" id="3.1.2.22"/>
    </reaction>
</comment>
<comment type="subcellular location">
    <subcellularLocation>
        <location evidence="2">Cell projection</location>
        <location evidence="2">Dendritic spine</location>
    </subcellularLocation>
    <subcellularLocation>
        <location evidence="13">Postsynaptic density membrane</location>
    </subcellularLocation>
    <subcellularLocation>
        <location evidence="1">Recycling endosome membrane</location>
        <topology evidence="1">Lipid-anchor</topology>
        <orientation evidence="1">Cytoplasmic side</orientation>
    </subcellularLocation>
</comment>
<evidence type="ECO:0000256" key="5">
    <source>
        <dbReference type="ARBA" id="ARBA00022753"/>
    </source>
</evidence>
<dbReference type="SUPFAM" id="SSF53474">
    <property type="entry name" value="alpha/beta-Hydrolases"/>
    <property type="match status" value="1"/>
</dbReference>
<dbReference type="PANTHER" id="PTHR12277:SF55">
    <property type="entry name" value="ALPHA_BETA HYDROLASE DOMAIN-CONTAINING PROTEIN 17C"/>
    <property type="match status" value="1"/>
</dbReference>
<evidence type="ECO:0000256" key="8">
    <source>
        <dbReference type="ARBA" id="ARBA00023136"/>
    </source>
</evidence>
<keyword evidence="18" id="KW-1185">Reference proteome</keyword>
<keyword evidence="10" id="KW-0628">Postsynaptic cell membrane</keyword>
<evidence type="ECO:0000313" key="17">
    <source>
        <dbReference type="Ensembl" id="ENSECAP00000065409.1"/>
    </source>
</evidence>
<dbReference type="EC" id="3.1.2.22" evidence="3"/>
<evidence type="ECO:0000256" key="15">
    <source>
        <dbReference type="ARBA" id="ARBA00039756"/>
    </source>
</evidence>
<evidence type="ECO:0000256" key="9">
    <source>
        <dbReference type="ARBA" id="ARBA00023139"/>
    </source>
</evidence>
<proteinExistence type="inferred from homology"/>
<keyword evidence="9" id="KW-0564">Palmitate</keyword>
<evidence type="ECO:0000256" key="12">
    <source>
        <dbReference type="ARBA" id="ARBA00023288"/>
    </source>
</evidence>
<sequence>MEGGEMINGAENANVCRTVLIRQISDRYQSRDSSVVELADGFLTGSVATEQRSPVCVLLYKGSIDKISKVTSPVLVIHGTEDEVIDFSHGLAMYERCPRAVEPLWVEGAGHNDIELYAQYLERLKQFISHELPNS</sequence>
<gene>
    <name evidence="17" type="primary">ABHD17C</name>
</gene>
<dbReference type="GeneTree" id="ENSGT00940000159424"/>
<reference evidence="17 18" key="1">
    <citation type="journal article" date="2009" name="Science">
        <title>Genome sequence, comparative analysis, and population genetics of the domestic horse.</title>
        <authorList>
            <consortium name="Broad Institute Genome Sequencing Platform"/>
            <consortium name="Broad Institute Whole Genome Assembly Team"/>
            <person name="Wade C.M."/>
            <person name="Giulotto E."/>
            <person name="Sigurdsson S."/>
            <person name="Zoli M."/>
            <person name="Gnerre S."/>
            <person name="Imsland F."/>
            <person name="Lear T.L."/>
            <person name="Adelson D.L."/>
            <person name="Bailey E."/>
            <person name="Bellone R.R."/>
            <person name="Bloecker H."/>
            <person name="Distl O."/>
            <person name="Edgar R.C."/>
            <person name="Garber M."/>
            <person name="Leeb T."/>
            <person name="Mauceli E."/>
            <person name="MacLeod J.N."/>
            <person name="Penedo M.C.T."/>
            <person name="Raison J.M."/>
            <person name="Sharpe T."/>
            <person name="Vogel J."/>
            <person name="Andersson L."/>
            <person name="Antczak D.F."/>
            <person name="Biagi T."/>
            <person name="Binns M.M."/>
            <person name="Chowdhary B.P."/>
            <person name="Coleman S.J."/>
            <person name="Della Valle G."/>
            <person name="Fryc S."/>
            <person name="Guerin G."/>
            <person name="Hasegawa T."/>
            <person name="Hill E.W."/>
            <person name="Jurka J."/>
            <person name="Kiialainen A."/>
            <person name="Lindgren G."/>
            <person name="Liu J."/>
            <person name="Magnani E."/>
            <person name="Mickelson J.R."/>
            <person name="Murray J."/>
            <person name="Nergadze S.G."/>
            <person name="Onofrio R."/>
            <person name="Pedroni S."/>
            <person name="Piras M.F."/>
            <person name="Raudsepp T."/>
            <person name="Rocchi M."/>
            <person name="Roeed K.H."/>
            <person name="Ryder O.A."/>
            <person name="Searle S."/>
            <person name="Skow L."/>
            <person name="Swinburne J.E."/>
            <person name="Syvaenen A.C."/>
            <person name="Tozaki T."/>
            <person name="Valberg S.J."/>
            <person name="Vaudin M."/>
            <person name="White J.R."/>
            <person name="Zody M.C."/>
            <person name="Lander E.S."/>
            <person name="Lindblad-Toh K."/>
        </authorList>
    </citation>
    <scope>NUCLEOTIDE SEQUENCE [LARGE SCALE GENOMIC DNA]</scope>
    <source>
        <strain evidence="17 18">Thoroughbred</strain>
    </source>
</reference>
<dbReference type="PANTHER" id="PTHR12277">
    <property type="entry name" value="ALPHA/BETA HYDROLASE DOMAIN-CONTAINING PROTEIN"/>
    <property type="match status" value="1"/>
</dbReference>
<keyword evidence="7" id="KW-0770">Synapse</keyword>
<evidence type="ECO:0000256" key="7">
    <source>
        <dbReference type="ARBA" id="ARBA00023018"/>
    </source>
</evidence>
<keyword evidence="12" id="KW-0449">Lipoprotein</keyword>
<keyword evidence="8" id="KW-0472">Membrane</keyword>
<evidence type="ECO:0000313" key="18">
    <source>
        <dbReference type="Proteomes" id="UP000002281"/>
    </source>
</evidence>
<accession>A0A9L0RND4</accession>
<evidence type="ECO:0000256" key="1">
    <source>
        <dbReference type="ARBA" id="ARBA00004523"/>
    </source>
</evidence>
<dbReference type="Proteomes" id="UP000002281">
    <property type="component" value="Chromosome 1"/>
</dbReference>
<evidence type="ECO:0000256" key="11">
    <source>
        <dbReference type="ARBA" id="ARBA00023273"/>
    </source>
</evidence>
<evidence type="ECO:0000256" key="6">
    <source>
        <dbReference type="ARBA" id="ARBA00022801"/>
    </source>
</evidence>
<dbReference type="InterPro" id="IPR029058">
    <property type="entry name" value="AB_hydrolase_fold"/>
</dbReference>
<evidence type="ECO:0000256" key="4">
    <source>
        <dbReference type="ARBA" id="ARBA00022475"/>
    </source>
</evidence>
<keyword evidence="4" id="KW-1003">Cell membrane</keyword>
<keyword evidence="6" id="KW-0378">Hydrolase</keyword>
<protein>
    <recommendedName>
        <fullName evidence="15">Alpha/beta hydrolase domain-containing protein 17C</fullName>
        <ecNumber evidence="3">3.1.2.22</ecNumber>
    </recommendedName>
</protein>
<evidence type="ECO:0000256" key="14">
    <source>
        <dbReference type="ARBA" id="ARBA00038397"/>
    </source>
</evidence>
<reference evidence="17" key="3">
    <citation type="submission" date="2025-09" db="UniProtKB">
        <authorList>
            <consortium name="Ensembl"/>
        </authorList>
    </citation>
    <scope>IDENTIFICATION</scope>
    <source>
        <strain evidence="17">Thoroughbred</strain>
    </source>
</reference>
<evidence type="ECO:0000256" key="3">
    <source>
        <dbReference type="ARBA" id="ARBA00012423"/>
    </source>
</evidence>
<dbReference type="AlphaFoldDB" id="A0A9L0RND4"/>
<reference evidence="17" key="2">
    <citation type="submission" date="2025-08" db="UniProtKB">
        <authorList>
            <consortium name="Ensembl"/>
        </authorList>
    </citation>
    <scope>IDENTIFICATION</scope>
    <source>
        <strain evidence="17">Thoroughbred</strain>
    </source>
</reference>
<keyword evidence="5" id="KW-0967">Endosome</keyword>
<dbReference type="Gene3D" id="3.40.50.1820">
    <property type="entry name" value="alpha/beta hydrolase"/>
    <property type="match status" value="1"/>
</dbReference>
<name>A0A9L0RND4_HORSE</name>